<name>A0A433QR47_9FUNG</name>
<dbReference type="Gene3D" id="3.40.50.1820">
    <property type="entry name" value="alpha/beta hydrolase"/>
    <property type="match status" value="1"/>
</dbReference>
<dbReference type="EMBL" id="RBNJ01002215">
    <property type="protein sequence ID" value="RUS32263.1"/>
    <property type="molecule type" value="Genomic_DNA"/>
</dbReference>
<dbReference type="InterPro" id="IPR029058">
    <property type="entry name" value="AB_hydrolase_fold"/>
</dbReference>
<gene>
    <name evidence="2" type="ORF">BC938DRAFT_475922</name>
</gene>
<evidence type="ECO:0000313" key="2">
    <source>
        <dbReference type="EMBL" id="RUS32263.1"/>
    </source>
</evidence>
<feature type="domain" description="Carboxylesterase type B" evidence="1">
    <location>
        <begin position="50"/>
        <end position="525"/>
    </location>
</feature>
<reference evidence="2 3" key="1">
    <citation type="journal article" date="2018" name="New Phytol.">
        <title>Phylogenomics of Endogonaceae and evolution of mycorrhizas within Mucoromycota.</title>
        <authorList>
            <person name="Chang Y."/>
            <person name="Desiro A."/>
            <person name="Na H."/>
            <person name="Sandor L."/>
            <person name="Lipzen A."/>
            <person name="Clum A."/>
            <person name="Barry K."/>
            <person name="Grigoriev I.V."/>
            <person name="Martin F.M."/>
            <person name="Stajich J.E."/>
            <person name="Smith M.E."/>
            <person name="Bonito G."/>
            <person name="Spatafora J.W."/>
        </authorList>
    </citation>
    <scope>NUCLEOTIDE SEQUENCE [LARGE SCALE GENOMIC DNA]</scope>
    <source>
        <strain evidence="2 3">AD002</strain>
    </source>
</reference>
<comment type="caution">
    <text evidence="2">The sequence shown here is derived from an EMBL/GenBank/DDBJ whole genome shotgun (WGS) entry which is preliminary data.</text>
</comment>
<organism evidence="2 3">
    <name type="scientific">Jimgerdemannia flammicorona</name>
    <dbReference type="NCBI Taxonomy" id="994334"/>
    <lineage>
        <taxon>Eukaryota</taxon>
        <taxon>Fungi</taxon>
        <taxon>Fungi incertae sedis</taxon>
        <taxon>Mucoromycota</taxon>
        <taxon>Mucoromycotina</taxon>
        <taxon>Endogonomycetes</taxon>
        <taxon>Endogonales</taxon>
        <taxon>Endogonaceae</taxon>
        <taxon>Jimgerdemannia</taxon>
    </lineage>
</organism>
<dbReference type="InterPro" id="IPR050309">
    <property type="entry name" value="Type-B_Carboxylest/Lipase"/>
</dbReference>
<dbReference type="Pfam" id="PF00135">
    <property type="entry name" value="COesterase"/>
    <property type="match status" value="1"/>
</dbReference>
<dbReference type="GO" id="GO:0016787">
    <property type="term" value="F:hydrolase activity"/>
    <property type="evidence" value="ECO:0007669"/>
    <property type="project" value="UniProtKB-KW"/>
</dbReference>
<accession>A0A433QR47</accession>
<sequence>MSDAQITLPLGPLRGAVRPTHRVFYNIPYAQVCCNGNTPFRREVINWPTNAPIGELRWRAPKKLEQKWEEVRDATKPGPKCPQPEGSHGLDAILADTETVGDEDNCLNLNVWTPPMQTLPKEGWPVMVYVFGGGFRNGNGCKPALDGSNLVDSNPIVLVTINYRVNIFGFLASHELAEDSGDLSAGNYGFLDQQLAFEWVKENIHLFGGDASRITAFGNSAGSLSILLHLFISRNLFQRAILQSGIKLTTPTPKISDQQRTFDLVCDELGIKPPNRLAQLRRIPSNKLIEVIPCIESNSNPKIRWHGTIDGVNIHKEIRTLLNEGDVDPNVLEIIVGNNTDEGTIFVTGIPIAETYHDTLAKAFPTIAGKLEMLYPITDFHDTQILALARIHGDRAYSGPVRHAARRLAATGRKVYYYRFNSLLEVTSGLEITSGLNLGIHHAIELPFVFKRREKLTEAESRTSDRIVEAWMSFAASGLPLMGEASVKWERFTGKGGKVLVFEEGGVTRYETDDDELNDQRLTFWDTVEDKEEIVQ</sequence>
<keyword evidence="3" id="KW-1185">Reference proteome</keyword>
<dbReference type="SUPFAM" id="SSF53474">
    <property type="entry name" value="alpha/beta-Hydrolases"/>
    <property type="match status" value="1"/>
</dbReference>
<evidence type="ECO:0000313" key="3">
    <source>
        <dbReference type="Proteomes" id="UP000274822"/>
    </source>
</evidence>
<proteinExistence type="predicted"/>
<evidence type="ECO:0000259" key="1">
    <source>
        <dbReference type="Pfam" id="PF00135"/>
    </source>
</evidence>
<protein>
    <submittedName>
        <fullName evidence="2">Alpha/Beta hydrolase protein</fullName>
    </submittedName>
</protein>
<dbReference type="AlphaFoldDB" id="A0A433QR47"/>
<dbReference type="InterPro" id="IPR002018">
    <property type="entry name" value="CarbesteraseB"/>
</dbReference>
<dbReference type="Proteomes" id="UP000274822">
    <property type="component" value="Unassembled WGS sequence"/>
</dbReference>
<keyword evidence="2" id="KW-0378">Hydrolase</keyword>
<dbReference type="PANTHER" id="PTHR11559">
    <property type="entry name" value="CARBOXYLESTERASE"/>
    <property type="match status" value="1"/>
</dbReference>